<sequence length="163" mass="15912">KLSAQAGANTALGTGAPVGGTVRKSFDASEPVSDLQPGAATHVSTGNLGIGGGSGGAAVGWTTGAFSGVGFFAAGAFVHGASLGPGVGGELLFPGTRLSLAGRSGGRWVVFCCDCAAHLVQAGGGLAALAAGRRTAVERSLPLAEVPDQLEDSRLSAMLRHTL</sequence>
<feature type="non-terminal residue" evidence="1">
    <location>
        <position position="1"/>
    </location>
</feature>
<name>A0A8J4BYS2_9CHLO</name>
<evidence type="ECO:0000313" key="1">
    <source>
        <dbReference type="EMBL" id="GIL70867.1"/>
    </source>
</evidence>
<dbReference type="EMBL" id="BNCP01000002">
    <property type="protein sequence ID" value="GIL70867.1"/>
    <property type="molecule type" value="Genomic_DNA"/>
</dbReference>
<accession>A0A8J4BYS2</accession>
<comment type="caution">
    <text evidence="1">The sequence shown here is derived from an EMBL/GenBank/DDBJ whole genome shotgun (WGS) entry which is preliminary data.</text>
</comment>
<protein>
    <submittedName>
        <fullName evidence="1">Uncharacterized protein</fullName>
    </submittedName>
</protein>
<reference evidence="1" key="1">
    <citation type="journal article" date="2021" name="Proc. Natl. Acad. Sci. U.S.A.">
        <title>Three genomes in the algal genus Volvox reveal the fate of a haploid sex-determining region after a transition to homothallism.</title>
        <authorList>
            <person name="Yamamoto K."/>
            <person name="Hamaji T."/>
            <person name="Kawai-Toyooka H."/>
            <person name="Matsuzaki R."/>
            <person name="Takahashi F."/>
            <person name="Nishimura Y."/>
            <person name="Kawachi M."/>
            <person name="Noguchi H."/>
            <person name="Minakuchi Y."/>
            <person name="Umen J.G."/>
            <person name="Toyoda A."/>
            <person name="Nozaki H."/>
        </authorList>
    </citation>
    <scope>NUCLEOTIDE SEQUENCE</scope>
    <source>
        <strain evidence="1">NIES-3786</strain>
    </source>
</reference>
<proteinExistence type="predicted"/>
<dbReference type="Proteomes" id="UP000747110">
    <property type="component" value="Unassembled WGS sequence"/>
</dbReference>
<organism evidence="1 2">
    <name type="scientific">Volvox reticuliferus</name>
    <dbReference type="NCBI Taxonomy" id="1737510"/>
    <lineage>
        <taxon>Eukaryota</taxon>
        <taxon>Viridiplantae</taxon>
        <taxon>Chlorophyta</taxon>
        <taxon>core chlorophytes</taxon>
        <taxon>Chlorophyceae</taxon>
        <taxon>CS clade</taxon>
        <taxon>Chlamydomonadales</taxon>
        <taxon>Volvocaceae</taxon>
        <taxon>Volvox</taxon>
    </lineage>
</organism>
<gene>
    <name evidence="1" type="ORF">Vretifemale_1548</name>
</gene>
<evidence type="ECO:0000313" key="2">
    <source>
        <dbReference type="Proteomes" id="UP000747110"/>
    </source>
</evidence>
<keyword evidence="2" id="KW-1185">Reference proteome</keyword>
<feature type="non-terminal residue" evidence="1">
    <location>
        <position position="163"/>
    </location>
</feature>
<dbReference type="AlphaFoldDB" id="A0A8J4BYS2"/>